<keyword evidence="2" id="KW-1185">Reference proteome</keyword>
<dbReference type="EMBL" id="RBXN01000002">
    <property type="protein sequence ID" value="RKT59873.1"/>
    <property type="molecule type" value="Genomic_DNA"/>
</dbReference>
<name>A0A495WGT6_9BACT</name>
<accession>A0A495WGT6</accession>
<sequence>MDSVKERLKAFIEYKKISIRSFENRCGLSYGYVNNMRVSIQPAKLKSISLQFPDLNKSWLLTGEGEMLVPTEGKTVATESIGNYGSVFKSSGIVSIPAKVWDVIEKQADSLKSKDKQIDDLISLLKGLIQK</sequence>
<reference evidence="1 2" key="1">
    <citation type="submission" date="2018-10" db="EMBL/GenBank/DDBJ databases">
        <title>Genomic Encyclopedia of Archaeal and Bacterial Type Strains, Phase II (KMG-II): from individual species to whole genera.</title>
        <authorList>
            <person name="Goeker M."/>
        </authorList>
    </citation>
    <scope>NUCLEOTIDE SEQUENCE [LARGE SCALE GENOMIC DNA]</scope>
    <source>
        <strain evidence="1 2">NSB1</strain>
    </source>
</reference>
<proteinExistence type="predicted"/>
<comment type="caution">
    <text evidence="1">The sequence shown here is derived from an EMBL/GenBank/DDBJ whole genome shotgun (WGS) entry which is preliminary data.</text>
</comment>
<evidence type="ECO:0000313" key="1">
    <source>
        <dbReference type="EMBL" id="RKT59873.1"/>
    </source>
</evidence>
<dbReference type="AlphaFoldDB" id="A0A495WGT6"/>
<protein>
    <recommendedName>
        <fullName evidence="3">Bacteriophage CI repressor-like protein</fullName>
    </recommendedName>
</protein>
<dbReference type="GeneID" id="92928345"/>
<dbReference type="RefSeq" id="WP_022601668.1">
    <property type="nucleotide sequence ID" value="NZ_KI440808.1"/>
</dbReference>
<evidence type="ECO:0008006" key="3">
    <source>
        <dbReference type="Google" id="ProtNLM"/>
    </source>
</evidence>
<gene>
    <name evidence="1" type="ORF">BC742_0796</name>
</gene>
<evidence type="ECO:0000313" key="2">
    <source>
        <dbReference type="Proteomes" id="UP000269493"/>
    </source>
</evidence>
<dbReference type="Proteomes" id="UP000269493">
    <property type="component" value="Unassembled WGS sequence"/>
</dbReference>
<dbReference type="OrthoDB" id="796548at2"/>
<organism evidence="1 2">
    <name type="scientific">Coprobacter fastidiosus NSB1 = JCM 33896</name>
    <dbReference type="NCBI Taxonomy" id="1349822"/>
    <lineage>
        <taxon>Bacteria</taxon>
        <taxon>Pseudomonadati</taxon>
        <taxon>Bacteroidota</taxon>
        <taxon>Bacteroidia</taxon>
        <taxon>Bacteroidales</taxon>
        <taxon>Barnesiellaceae</taxon>
        <taxon>Coprobacter</taxon>
    </lineage>
</organism>